<accession>A0A8S0XLW5</accession>
<protein>
    <submittedName>
        <fullName evidence="1">Uncharacterized protein</fullName>
    </submittedName>
</protein>
<dbReference type="AlphaFoldDB" id="A0A8S0XLW5"/>
<gene>
    <name evidence="1" type="ORF">METHB2_960005</name>
</gene>
<keyword evidence="2" id="KW-1185">Reference proteome</keyword>
<proteinExistence type="predicted"/>
<dbReference type="Proteomes" id="UP000494216">
    <property type="component" value="Unassembled WGS sequence"/>
</dbReference>
<dbReference type="EMBL" id="CADCXN010000131">
    <property type="protein sequence ID" value="CAA9893042.1"/>
    <property type="molecule type" value="Genomic_DNA"/>
</dbReference>
<evidence type="ECO:0000313" key="1">
    <source>
        <dbReference type="EMBL" id="CAA9893042.1"/>
    </source>
</evidence>
<reference evidence="1 2" key="1">
    <citation type="submission" date="2020-02" db="EMBL/GenBank/DDBJ databases">
        <authorList>
            <person name="Hogendoorn C."/>
        </authorList>
    </citation>
    <scope>NUCLEOTIDE SEQUENCE [LARGE SCALE GENOMIC DNA]</scope>
    <source>
        <strain evidence="1">METHB21</strain>
    </source>
</reference>
<evidence type="ECO:0000313" key="2">
    <source>
        <dbReference type="Proteomes" id="UP000494216"/>
    </source>
</evidence>
<name>A0A8S0XLW5_9GAMM</name>
<sequence length="33" mass="3633">MTVKSTKKMGFGVAKMYCDCIMDQQVCATKNTA</sequence>
<organism evidence="1 2">
    <name type="scientific">Candidatus Methylobacter favarea</name>
    <dbReference type="NCBI Taxonomy" id="2707345"/>
    <lineage>
        <taxon>Bacteria</taxon>
        <taxon>Pseudomonadati</taxon>
        <taxon>Pseudomonadota</taxon>
        <taxon>Gammaproteobacteria</taxon>
        <taxon>Methylococcales</taxon>
        <taxon>Methylococcaceae</taxon>
        <taxon>Methylobacter</taxon>
    </lineage>
</organism>
<comment type="caution">
    <text evidence="1">The sequence shown here is derived from an EMBL/GenBank/DDBJ whole genome shotgun (WGS) entry which is preliminary data.</text>
</comment>